<evidence type="ECO:0000256" key="1">
    <source>
        <dbReference type="SAM" id="MobiDB-lite"/>
    </source>
</evidence>
<accession>A0AAP0KSH9</accession>
<gene>
    <name evidence="2" type="ORF">Scep_004455</name>
</gene>
<feature type="compositionally biased region" description="Basic and acidic residues" evidence="1">
    <location>
        <begin position="111"/>
        <end position="122"/>
    </location>
</feature>
<dbReference type="AlphaFoldDB" id="A0AAP0KSH9"/>
<evidence type="ECO:0000313" key="3">
    <source>
        <dbReference type="Proteomes" id="UP001419268"/>
    </source>
</evidence>
<dbReference type="EMBL" id="JBBNAG010000002">
    <property type="protein sequence ID" value="KAK9157881.1"/>
    <property type="molecule type" value="Genomic_DNA"/>
</dbReference>
<protein>
    <submittedName>
        <fullName evidence="2">Uncharacterized protein</fullName>
    </submittedName>
</protein>
<keyword evidence="3" id="KW-1185">Reference proteome</keyword>
<proteinExistence type="predicted"/>
<reference evidence="2 3" key="1">
    <citation type="submission" date="2024-01" db="EMBL/GenBank/DDBJ databases">
        <title>Genome assemblies of Stephania.</title>
        <authorList>
            <person name="Yang L."/>
        </authorList>
    </citation>
    <scope>NUCLEOTIDE SEQUENCE [LARGE SCALE GENOMIC DNA]</scope>
    <source>
        <strain evidence="2">JXDWG</strain>
        <tissue evidence="2">Leaf</tissue>
    </source>
</reference>
<sequence length="165" mass="18776">MVANSWTISVVNIGLVEIWESRGTLREASQRNLCLFILSNIESYSVNELVVNDKSLFESERSGPFQRDTSEELSNSETEDRDAPSRAGSEAPKQTGFGRAGSEAHTPPYEQTERKTELTGKVSESRVGRPRFIRLLELLLMTYAFCYHFKLDDPLIRKKRTLSRT</sequence>
<name>A0AAP0KSH9_9MAGN</name>
<feature type="region of interest" description="Disordered" evidence="1">
    <location>
        <begin position="59"/>
        <end position="122"/>
    </location>
</feature>
<organism evidence="2 3">
    <name type="scientific">Stephania cephalantha</name>
    <dbReference type="NCBI Taxonomy" id="152367"/>
    <lineage>
        <taxon>Eukaryota</taxon>
        <taxon>Viridiplantae</taxon>
        <taxon>Streptophyta</taxon>
        <taxon>Embryophyta</taxon>
        <taxon>Tracheophyta</taxon>
        <taxon>Spermatophyta</taxon>
        <taxon>Magnoliopsida</taxon>
        <taxon>Ranunculales</taxon>
        <taxon>Menispermaceae</taxon>
        <taxon>Menispermoideae</taxon>
        <taxon>Cissampelideae</taxon>
        <taxon>Stephania</taxon>
    </lineage>
</organism>
<dbReference type="Proteomes" id="UP001419268">
    <property type="component" value="Unassembled WGS sequence"/>
</dbReference>
<evidence type="ECO:0000313" key="2">
    <source>
        <dbReference type="EMBL" id="KAK9157881.1"/>
    </source>
</evidence>
<comment type="caution">
    <text evidence="2">The sequence shown here is derived from an EMBL/GenBank/DDBJ whole genome shotgun (WGS) entry which is preliminary data.</text>
</comment>